<gene>
    <name evidence="7" type="ORF">M501DRAFT_1013909</name>
</gene>
<evidence type="ECO:0000256" key="4">
    <source>
        <dbReference type="ARBA" id="ARBA00022824"/>
    </source>
</evidence>
<evidence type="ECO:0000256" key="3">
    <source>
        <dbReference type="ARBA" id="ARBA00004370"/>
    </source>
</evidence>
<evidence type="ECO:0008006" key="9">
    <source>
        <dbReference type="Google" id="ProtNLM"/>
    </source>
</evidence>
<name>A0A9P4VPQ3_9PEZI</name>
<dbReference type="SUPFAM" id="SSF53474">
    <property type="entry name" value="alpha/beta-Hydrolases"/>
    <property type="match status" value="1"/>
</dbReference>
<evidence type="ECO:0000256" key="6">
    <source>
        <dbReference type="ARBA" id="ARBA00023136"/>
    </source>
</evidence>
<sequence length="351" mass="38537">MAESVGFGVPLHNPNDAKVDIIFVHGLGGHRINTWTLDPTKKFPVKTFWPGDLLPKACPTARILSFGYDSRFVKFFPFSKPNLAREGTIDEYSTALYQNLASFRESTKTPVDRPIIYVAHSLGGLVVANAVSRPPGVNETAQKLTENTIGMIFLGTPFAGSDKASWGEMAAKFVTLFGIQTKDTDIKDLKERSARLIDINLDFDTFIKARDRDRKHGPVEIVCYYEAEPTYVGLKDIGKIVNKESAARLPAIAALSIPDNHTDMCKFAGEFSSGYASVSGQLEQWITALDKRGNEDEEDRGSTRVRIDGIMNNKGVVTGVINSLPGGTTSVTGSADTVTYPIYIFEARRQC</sequence>
<keyword evidence="8" id="KW-1185">Reference proteome</keyword>
<dbReference type="PANTHER" id="PTHR48182">
    <property type="entry name" value="PROTEIN SERAC1"/>
    <property type="match status" value="1"/>
</dbReference>
<dbReference type="Gene3D" id="3.40.50.1820">
    <property type="entry name" value="alpha/beta hydrolase"/>
    <property type="match status" value="1"/>
</dbReference>
<dbReference type="InterPro" id="IPR052374">
    <property type="entry name" value="SERAC1"/>
</dbReference>
<comment type="caution">
    <text evidence="7">The sequence shown here is derived from an EMBL/GenBank/DDBJ whole genome shotgun (WGS) entry which is preliminary data.</text>
</comment>
<comment type="subcellular location">
    <subcellularLocation>
        <location evidence="2">Endoplasmic reticulum</location>
    </subcellularLocation>
    <subcellularLocation>
        <location evidence="3">Membrane</location>
    </subcellularLocation>
    <subcellularLocation>
        <location evidence="1">Mitochondrion</location>
    </subcellularLocation>
</comment>
<protein>
    <recommendedName>
        <fullName evidence="9">DUF676 domain-containing protein</fullName>
    </recommendedName>
</protein>
<dbReference type="OrthoDB" id="427518at2759"/>
<evidence type="ECO:0000256" key="2">
    <source>
        <dbReference type="ARBA" id="ARBA00004240"/>
    </source>
</evidence>
<proteinExistence type="predicted"/>
<keyword evidence="6" id="KW-0472">Membrane</keyword>
<dbReference type="GO" id="GO:0005739">
    <property type="term" value="C:mitochondrion"/>
    <property type="evidence" value="ECO:0007669"/>
    <property type="project" value="UniProtKB-SubCell"/>
</dbReference>
<evidence type="ECO:0000313" key="8">
    <source>
        <dbReference type="Proteomes" id="UP000799429"/>
    </source>
</evidence>
<dbReference type="GO" id="GO:0016020">
    <property type="term" value="C:membrane"/>
    <property type="evidence" value="ECO:0007669"/>
    <property type="project" value="UniProtKB-SubCell"/>
</dbReference>
<dbReference type="AlphaFoldDB" id="A0A9P4VPQ3"/>
<dbReference type="InterPro" id="IPR029058">
    <property type="entry name" value="AB_hydrolase_fold"/>
</dbReference>
<evidence type="ECO:0000256" key="1">
    <source>
        <dbReference type="ARBA" id="ARBA00004173"/>
    </source>
</evidence>
<keyword evidence="4" id="KW-0256">Endoplasmic reticulum</keyword>
<evidence type="ECO:0000256" key="5">
    <source>
        <dbReference type="ARBA" id="ARBA00023128"/>
    </source>
</evidence>
<evidence type="ECO:0000313" key="7">
    <source>
        <dbReference type="EMBL" id="KAF2841091.1"/>
    </source>
</evidence>
<organism evidence="7 8">
    <name type="scientific">Patellaria atrata CBS 101060</name>
    <dbReference type="NCBI Taxonomy" id="1346257"/>
    <lineage>
        <taxon>Eukaryota</taxon>
        <taxon>Fungi</taxon>
        <taxon>Dikarya</taxon>
        <taxon>Ascomycota</taxon>
        <taxon>Pezizomycotina</taxon>
        <taxon>Dothideomycetes</taxon>
        <taxon>Dothideomycetes incertae sedis</taxon>
        <taxon>Patellariales</taxon>
        <taxon>Patellariaceae</taxon>
        <taxon>Patellaria</taxon>
    </lineage>
</organism>
<dbReference type="GO" id="GO:0005783">
    <property type="term" value="C:endoplasmic reticulum"/>
    <property type="evidence" value="ECO:0007669"/>
    <property type="project" value="UniProtKB-SubCell"/>
</dbReference>
<dbReference type="PANTHER" id="PTHR48182:SF2">
    <property type="entry name" value="PROTEIN SERAC1"/>
    <property type="match status" value="1"/>
</dbReference>
<dbReference type="Proteomes" id="UP000799429">
    <property type="component" value="Unassembled WGS sequence"/>
</dbReference>
<keyword evidence="5" id="KW-0496">Mitochondrion</keyword>
<dbReference type="EMBL" id="MU006091">
    <property type="protein sequence ID" value="KAF2841091.1"/>
    <property type="molecule type" value="Genomic_DNA"/>
</dbReference>
<accession>A0A9P4VPQ3</accession>
<reference evidence="7" key="1">
    <citation type="journal article" date="2020" name="Stud. Mycol.">
        <title>101 Dothideomycetes genomes: a test case for predicting lifestyles and emergence of pathogens.</title>
        <authorList>
            <person name="Haridas S."/>
            <person name="Albert R."/>
            <person name="Binder M."/>
            <person name="Bloem J."/>
            <person name="Labutti K."/>
            <person name="Salamov A."/>
            <person name="Andreopoulos B."/>
            <person name="Baker S."/>
            <person name="Barry K."/>
            <person name="Bills G."/>
            <person name="Bluhm B."/>
            <person name="Cannon C."/>
            <person name="Castanera R."/>
            <person name="Culley D."/>
            <person name="Daum C."/>
            <person name="Ezra D."/>
            <person name="Gonzalez J."/>
            <person name="Henrissat B."/>
            <person name="Kuo A."/>
            <person name="Liang C."/>
            <person name="Lipzen A."/>
            <person name="Lutzoni F."/>
            <person name="Magnuson J."/>
            <person name="Mondo S."/>
            <person name="Nolan M."/>
            <person name="Ohm R."/>
            <person name="Pangilinan J."/>
            <person name="Park H.-J."/>
            <person name="Ramirez L."/>
            <person name="Alfaro M."/>
            <person name="Sun H."/>
            <person name="Tritt A."/>
            <person name="Yoshinaga Y."/>
            <person name="Zwiers L.-H."/>
            <person name="Turgeon B."/>
            <person name="Goodwin S."/>
            <person name="Spatafora J."/>
            <person name="Crous P."/>
            <person name="Grigoriev I."/>
        </authorList>
    </citation>
    <scope>NUCLEOTIDE SEQUENCE</scope>
    <source>
        <strain evidence="7">CBS 101060</strain>
    </source>
</reference>